<gene>
    <name evidence="10" type="primary">nagA</name>
    <name evidence="10" type="ORF">GN277_20010</name>
</gene>
<feature type="binding site" evidence="8">
    <location>
        <position position="202"/>
    </location>
    <ligand>
        <name>Zn(2+)</name>
        <dbReference type="ChEBI" id="CHEBI:29105"/>
    </ligand>
</feature>
<organism evidence="10 11">
    <name type="scientific">Sporofaciens musculi</name>
    <dbReference type="NCBI Taxonomy" id="2681861"/>
    <lineage>
        <taxon>Bacteria</taxon>
        <taxon>Bacillati</taxon>
        <taxon>Bacillota</taxon>
        <taxon>Clostridia</taxon>
        <taxon>Lachnospirales</taxon>
        <taxon>Lachnospiraceae</taxon>
        <taxon>Sporofaciens</taxon>
    </lineage>
</organism>
<evidence type="ECO:0000256" key="1">
    <source>
        <dbReference type="ARBA" id="ARBA00010716"/>
    </source>
</evidence>
<comment type="caution">
    <text evidence="10">The sequence shown here is derived from an EMBL/GenBank/DDBJ whole genome shotgun (WGS) entry which is preliminary data.</text>
</comment>
<comment type="similarity">
    <text evidence="1 5">Belongs to the metallo-dependent hydrolases superfamily. NagA family.</text>
</comment>
<dbReference type="NCBIfam" id="TIGR00221">
    <property type="entry name" value="nagA"/>
    <property type="match status" value="1"/>
</dbReference>
<feature type="binding site" evidence="7">
    <location>
        <begin position="226"/>
        <end position="227"/>
    </location>
    <ligand>
        <name>substrate</name>
    </ligand>
</feature>
<dbReference type="SUPFAM" id="SSF51338">
    <property type="entry name" value="Composite domain of metallo-dependent hydrolases"/>
    <property type="match status" value="1"/>
</dbReference>
<dbReference type="PANTHER" id="PTHR11113">
    <property type="entry name" value="N-ACETYLGLUCOSAMINE-6-PHOSPHATE DEACETYLASE"/>
    <property type="match status" value="1"/>
</dbReference>
<keyword evidence="2 8" id="KW-0479">Metal-binding</keyword>
<dbReference type="AlphaFoldDB" id="A0A7X3MJG5"/>
<reference evidence="10 11" key="1">
    <citation type="submission" date="2019-12" db="EMBL/GenBank/DDBJ databases">
        <title>Sporaefaciens musculi gen. nov., sp. nov., a novel bacterium isolated from the caecum of an obese mouse.</title>
        <authorList>
            <person name="Rasmussen T.S."/>
            <person name="Streidl T."/>
            <person name="Hitch T.C.A."/>
            <person name="Wortmann E."/>
            <person name="Deptula P."/>
            <person name="Hansen M."/>
            <person name="Nielsen D.S."/>
            <person name="Clavel T."/>
            <person name="Vogensen F.K."/>
        </authorList>
    </citation>
    <scope>NUCLEOTIDE SEQUENCE [LARGE SCALE GENOMIC DNA]</scope>
    <source>
        <strain evidence="10 11">WCA-9-b2</strain>
    </source>
</reference>
<comment type="cofactor">
    <cofactor evidence="8">
        <name>a divalent metal cation</name>
        <dbReference type="ChEBI" id="CHEBI:60240"/>
    </cofactor>
    <text evidence="8">Binds 1 divalent metal cation per subunit.</text>
</comment>
<dbReference type="PANTHER" id="PTHR11113:SF14">
    <property type="entry name" value="N-ACETYLGLUCOSAMINE-6-PHOSPHATE DEACETYLASE"/>
    <property type="match status" value="1"/>
</dbReference>
<dbReference type="GO" id="GO:0046872">
    <property type="term" value="F:metal ion binding"/>
    <property type="evidence" value="ECO:0007669"/>
    <property type="project" value="UniProtKB-KW"/>
</dbReference>
<evidence type="ECO:0000256" key="8">
    <source>
        <dbReference type="PIRSR" id="PIRSR038994-3"/>
    </source>
</evidence>
<feature type="binding site" evidence="7">
    <location>
        <position position="147"/>
    </location>
    <ligand>
        <name>substrate</name>
    </ligand>
</feature>
<dbReference type="InterPro" id="IPR006680">
    <property type="entry name" value="Amidohydro-rel"/>
</dbReference>
<feature type="binding site" evidence="8">
    <location>
        <position position="136"/>
    </location>
    <ligand>
        <name>Zn(2+)</name>
        <dbReference type="ChEBI" id="CHEBI:29105"/>
    </ligand>
</feature>
<keyword evidence="3 5" id="KW-0378">Hydrolase</keyword>
<dbReference type="PIRSF" id="PIRSF038994">
    <property type="entry name" value="NagA"/>
    <property type="match status" value="1"/>
</dbReference>
<evidence type="ECO:0000256" key="5">
    <source>
        <dbReference type="PIRNR" id="PIRNR038994"/>
    </source>
</evidence>
<evidence type="ECO:0000259" key="9">
    <source>
        <dbReference type="Pfam" id="PF01979"/>
    </source>
</evidence>
<dbReference type="GO" id="GO:0006046">
    <property type="term" value="P:N-acetylglucosamine catabolic process"/>
    <property type="evidence" value="ECO:0007669"/>
    <property type="project" value="TreeGrafter"/>
</dbReference>
<dbReference type="SUPFAM" id="SSF51556">
    <property type="entry name" value="Metallo-dependent hydrolases"/>
    <property type="match status" value="1"/>
</dbReference>
<dbReference type="RefSeq" id="WP_159752947.1">
    <property type="nucleotide sequence ID" value="NZ_WUQX01000001.1"/>
</dbReference>
<evidence type="ECO:0000256" key="4">
    <source>
        <dbReference type="ARBA" id="ARBA00023277"/>
    </source>
</evidence>
<dbReference type="InterPro" id="IPR003764">
    <property type="entry name" value="GlcNAc_6-P_deAcase"/>
</dbReference>
<evidence type="ECO:0000256" key="7">
    <source>
        <dbReference type="PIRSR" id="PIRSR038994-2"/>
    </source>
</evidence>
<keyword evidence="11" id="KW-1185">Reference proteome</keyword>
<sequence length="389" mass="41682">MIIRNVKVYTEDKRFVDGEIAIQDGRIESVGPSADLVTGDDTILDGEGCYALPGLIDIHFHGCKGYDFCDGTQEAIRKIAEYEASIGVTAISPATMTLPVNELEEILAVAANYRKEAKKKAIGTDVAADLVGVNMEGPFISEEKKGAQDERNIITCDSDICQRFLDASEGLVKFVGIAPERNEDASEFIRKMKDQVHISLAHTNADYDTAMAAFDAGADHAVHLYNAMPAFTHRKPGVVGAVSDSTHVNAEMICDGIHIHPSVVRATFKMLGAHRIVLISDSMRATGMPEGQYTLGGLDVNVADGRATLVSNGALAGSATNLMECMKTVVQKMGISLETAVACATMNPAKCLGIYDAYGSLTPGKKGNVVLLDKELNLKAVVKDGMRIR</sequence>
<evidence type="ECO:0000256" key="2">
    <source>
        <dbReference type="ARBA" id="ARBA00022723"/>
    </source>
</evidence>
<feature type="domain" description="Amidohydrolase-related" evidence="9">
    <location>
        <begin position="50"/>
        <end position="385"/>
    </location>
</feature>
<feature type="binding site" evidence="8">
    <location>
        <position position="223"/>
    </location>
    <ligand>
        <name>Zn(2+)</name>
        <dbReference type="ChEBI" id="CHEBI:29105"/>
    </ligand>
</feature>
<dbReference type="CDD" id="cd00854">
    <property type="entry name" value="NagA"/>
    <property type="match status" value="1"/>
</dbReference>
<dbReference type="InterPro" id="IPR032466">
    <property type="entry name" value="Metal_Hydrolase"/>
</dbReference>
<evidence type="ECO:0000256" key="6">
    <source>
        <dbReference type="PIRSR" id="PIRSR038994-1"/>
    </source>
</evidence>
<protein>
    <submittedName>
        <fullName evidence="10">N-acetylglucosamine-6-phosphate deacetylase</fullName>
        <ecNumber evidence="10">3.5.1.25</ecNumber>
    </submittedName>
</protein>
<proteinExistence type="inferred from homology"/>
<dbReference type="Gene3D" id="3.20.20.140">
    <property type="entry name" value="Metal-dependent hydrolases"/>
    <property type="match status" value="1"/>
</dbReference>
<evidence type="ECO:0000313" key="10">
    <source>
        <dbReference type="EMBL" id="MXP77550.1"/>
    </source>
</evidence>
<keyword evidence="4 5" id="KW-0119">Carbohydrate metabolism</keyword>
<feature type="binding site" evidence="7">
    <location>
        <position position="258"/>
    </location>
    <ligand>
        <name>substrate</name>
    </ligand>
</feature>
<evidence type="ECO:0000313" key="11">
    <source>
        <dbReference type="Proteomes" id="UP000460412"/>
    </source>
</evidence>
<accession>A0A7X3MJG5</accession>
<evidence type="ECO:0000256" key="3">
    <source>
        <dbReference type="ARBA" id="ARBA00022801"/>
    </source>
</evidence>
<dbReference type="EC" id="3.5.1.25" evidence="10"/>
<dbReference type="GO" id="GO:0008448">
    <property type="term" value="F:N-acetylglucosamine-6-phosphate deacetylase activity"/>
    <property type="evidence" value="ECO:0007669"/>
    <property type="project" value="UniProtKB-EC"/>
</dbReference>
<feature type="active site" description="Proton donor/acceptor" evidence="6">
    <location>
        <position position="281"/>
    </location>
</feature>
<dbReference type="Gene3D" id="2.30.40.10">
    <property type="entry name" value="Urease, subunit C, domain 1"/>
    <property type="match status" value="1"/>
</dbReference>
<dbReference type="InterPro" id="IPR011059">
    <property type="entry name" value="Metal-dep_hydrolase_composite"/>
</dbReference>
<feature type="binding site" evidence="7">
    <location>
        <position position="234"/>
    </location>
    <ligand>
        <name>substrate</name>
    </ligand>
</feature>
<dbReference type="Proteomes" id="UP000460412">
    <property type="component" value="Unassembled WGS sequence"/>
</dbReference>
<dbReference type="EMBL" id="WUQX01000001">
    <property type="protein sequence ID" value="MXP77550.1"/>
    <property type="molecule type" value="Genomic_DNA"/>
</dbReference>
<dbReference type="Pfam" id="PF01979">
    <property type="entry name" value="Amidohydro_1"/>
    <property type="match status" value="1"/>
</dbReference>
<name>A0A7X3MJG5_9FIRM</name>
<feature type="binding site" evidence="7">
    <location>
        <begin position="315"/>
        <end position="317"/>
    </location>
    <ligand>
        <name>substrate</name>
    </ligand>
</feature>